<proteinExistence type="inferred from homology"/>
<keyword evidence="4 8" id="KW-0812">Transmembrane</keyword>
<name>A0A8H4R9T1_9HELO</name>
<keyword evidence="6 8" id="KW-0472">Membrane</keyword>
<comment type="similarity">
    <text evidence="2">Belongs to the CSC1 (TC 1.A.17) family.</text>
</comment>
<dbReference type="Pfam" id="PF02714">
    <property type="entry name" value="RSN1_7TM"/>
    <property type="match status" value="1"/>
</dbReference>
<feature type="transmembrane region" description="Helical" evidence="8">
    <location>
        <begin position="21"/>
        <end position="42"/>
    </location>
</feature>
<dbReference type="SUPFAM" id="SSF81383">
    <property type="entry name" value="F-box domain"/>
    <property type="match status" value="1"/>
</dbReference>
<evidence type="ECO:0000313" key="12">
    <source>
        <dbReference type="EMBL" id="KAF4626135.1"/>
    </source>
</evidence>
<dbReference type="InterPro" id="IPR027815">
    <property type="entry name" value="CSC1/OSCA1-like_cyt"/>
</dbReference>
<comment type="caution">
    <text evidence="12">The sequence shown here is derived from an EMBL/GenBank/DDBJ whole genome shotgun (WGS) entry which is preliminary data.</text>
</comment>
<sequence>MAKECPNKGDPTDPRNGQQQILVQLVLSLALGISAFFGFCILRPRWKSLYAARKRQSNSAHALPELPDTFFGWMPVLYRVTEEQVLASAGLDAYVVSCNLLQNMPTMEAYRLQFLAFFKMSIKLFGVMFLMTSAILAPINKHFDWLPTFRNPDDPRNTSVLLFQGQYSYEAWRAGVDSMVEAEGDETKLPKTSYLWAYLVFTYFFTGLAIYFMTHETRRVIQVRQDYLGSQSTITDRTIKLSGIPPELRSEEKIQEFLEKLEIGKVESVTICRNWKRLDHLLDKRAYLLRKLEEAWTVHLGRSQTKQIVPRNQSHSGIGPEDQDSGQGEQDNLLGDHITAFEKPRPTTRIWYGVLNLQSKKVDAIDYFEEQLRKMDDIIMAARKKEYTPTPLAFVTMDSIPACQMAVQALLDPQPMQLLAKLAPAPSDIVWQNTYLPRPSRMVRSWTVTIFILVLTIFWLIPVAALAGLLDLCSIRQIWKGLADLLESHDILKALVQTGLPTLIVSLLNVAVPFLYDYLANMQGMISQGDVELSVISKNFFFTFFNVFLVFTAFGTASKFWPVLQDSLKDTTKIAYTLATSVNQLGGFYTNFILLQGIGLLPFRLLEFGSVSLYPIMLLGAKTPRDYAELVEPPVFKYGFYLPSAILIYILCIVYSILPAGYMVLFFGEIYFILGYYTYKYQLLYAMDHPQHATGKAWTMICYRILVGLVVFQLVMAGLMALKLAFTAAALVVPLIPLTIWYSYYFGRTFEPLMLFIALRSIRRESSADVNIADEYIGIHRPPGRSRRASTIDEDRERGLLFVNPSLTVPLEKLWINKPSDSNGDAPEIEREESAREESAASSLSLEAVDTTSSQIFLSRGVADPKFVSTPLGQQEFPALVTSVFESDSTHIMTLGDASSVDKCSTMESSLDESDRRHFGQDKVGAPNLESFVFEDSGALSNPSEIPSTPVTNAALPRAATDPSIGRTASHATRSASIPPPILNHDKAVTIDFQRGRSLEKQSRFANPLERAESRQRRDDAAIEIDARYLGKRVSRSSTFHDNPLDPCAILDDNLLEPCPHDPVCNSVSEVLNTPVSAGSIANSISRTNSSVLDSSRQALIAPSIPALTTVFSDCRPLYPAPSSNPTSLPDINHLEYLAIKSSSRVWLGSQTVPPKGQTISKPPPSLASLLPTETIHQIYENLGPADFNAARHTCRSWFINSLEPTILETMLRRGGFSGGIMQDLTANHVLDANIKVNKEWLMSKRIARECALGPDWTGNGLTDFSSSTDEKPAAFVQTVTIDFTEVAVHSLGTDSAGTIFTVSNCGRFLMAANGCLVYIYELNRTSSLAEEADKVHPGSLRPITSIISPRRVLACSMDTSSHRYAVALLLDGRMGLVCDISMLNQTDSGGSKRNGKQAHRGMGSSSQTRNYQGTSFLDRVSLNSSVSNLGSAGPPTEPPYVFPGIAAAGSTFAPVDDLGWEDVFSGDVPQSTQTAGPSSRHSSLPKANALKPDSRLHSILPALSAAAIGGVSMPIEAGPRSLYRNLCSEDDPPRSVAICPQRRCVAFGCSSGIELHWVDALTGQDLNRWFPLTAPSDYLFFLPPRRSVDSAKKLRLISSAARPNERTAIGARVFGSRARTSPFWERFGRTSSLVEQSGAPQRQGILAGLRGGEPSSRSLGGRIEYSDHYRAVPLSDGYHILFTDPATGLLCLGSDAPVGGPTKLLRKIWFQGPHGMGSPVAYAGGSDLRWGVRVAAAFGIGKEQSVWLFSVPCDIFTADQGRNLSGGPVWHSASSNAKSQNTEWLDWRPDDALKEWLKQHNTGDPLPGIHPRSVWPVKIRGQEIGKCKGVVDLAVDSGPRMIIWAFNQTGIAKVWQIDEGKFEGTKSRLVVRDGTIREIDHDGNTEMIDAPISPPEVLEPPFFPVLEDSYDGSGPCTYITASTSSVFPMRSARRHHVEWNEQSVRYDFDGELGSDVDLDVDGDTDVVMDDAFDDDIFGTGNGSVIDDWEVDGLDGDVDSNSRRSGSGSDGFEHVAATCAGTRGEIWYEPSQWSQVGNSVARLVEGVAGIARIDVEISDDFKILIV</sequence>
<feature type="compositionally biased region" description="Basic and acidic residues" evidence="7">
    <location>
        <begin position="828"/>
        <end position="839"/>
    </location>
</feature>
<feature type="transmembrane region" description="Helical" evidence="8">
    <location>
        <begin position="499"/>
        <end position="519"/>
    </location>
</feature>
<dbReference type="PANTHER" id="PTHR13018:SF5">
    <property type="entry name" value="RE44586P"/>
    <property type="match status" value="1"/>
</dbReference>
<dbReference type="InterPro" id="IPR032880">
    <property type="entry name" value="CSC1/OSCA1-like_N"/>
</dbReference>
<evidence type="ECO:0000259" key="10">
    <source>
        <dbReference type="Pfam" id="PF13967"/>
    </source>
</evidence>
<feature type="domain" description="CSC1/OSCA1-like cytosolic" evidence="11">
    <location>
        <begin position="236"/>
        <end position="433"/>
    </location>
</feature>
<feature type="transmembrane region" description="Helical" evidence="8">
    <location>
        <begin position="646"/>
        <end position="677"/>
    </location>
</feature>
<feature type="domain" description="CSC1/OSCA1-like 7TM region" evidence="9">
    <location>
        <begin position="444"/>
        <end position="720"/>
    </location>
</feature>
<dbReference type="PANTHER" id="PTHR13018">
    <property type="entry name" value="PROBABLE MEMBRANE PROTEIN DUF221-RELATED"/>
    <property type="match status" value="1"/>
</dbReference>
<evidence type="ECO:0000256" key="6">
    <source>
        <dbReference type="ARBA" id="ARBA00023136"/>
    </source>
</evidence>
<keyword evidence="13" id="KW-1185">Reference proteome</keyword>
<evidence type="ECO:0000256" key="2">
    <source>
        <dbReference type="ARBA" id="ARBA00007779"/>
    </source>
</evidence>
<organism evidence="12 13">
    <name type="scientific">Cudoniella acicularis</name>
    <dbReference type="NCBI Taxonomy" id="354080"/>
    <lineage>
        <taxon>Eukaryota</taxon>
        <taxon>Fungi</taxon>
        <taxon>Dikarya</taxon>
        <taxon>Ascomycota</taxon>
        <taxon>Pezizomycotina</taxon>
        <taxon>Leotiomycetes</taxon>
        <taxon>Helotiales</taxon>
        <taxon>Tricladiaceae</taxon>
        <taxon>Cudoniella</taxon>
    </lineage>
</organism>
<dbReference type="InterPro" id="IPR003864">
    <property type="entry name" value="CSC1/OSCA1-like_7TM"/>
</dbReference>
<evidence type="ECO:0000256" key="3">
    <source>
        <dbReference type="ARBA" id="ARBA00022448"/>
    </source>
</evidence>
<dbReference type="GO" id="GO:0005886">
    <property type="term" value="C:plasma membrane"/>
    <property type="evidence" value="ECO:0007669"/>
    <property type="project" value="TreeGrafter"/>
</dbReference>
<dbReference type="GO" id="GO:0005227">
    <property type="term" value="F:calcium-activated cation channel activity"/>
    <property type="evidence" value="ECO:0007669"/>
    <property type="project" value="InterPro"/>
</dbReference>
<feature type="region of interest" description="Disordered" evidence="7">
    <location>
        <begin position="1464"/>
        <end position="1490"/>
    </location>
</feature>
<feature type="transmembrane region" description="Helical" evidence="8">
    <location>
        <begin position="724"/>
        <end position="744"/>
    </location>
</feature>
<gene>
    <name evidence="12" type="ORF">G7Y89_g12026</name>
</gene>
<evidence type="ECO:0000256" key="1">
    <source>
        <dbReference type="ARBA" id="ARBA00004141"/>
    </source>
</evidence>
<feature type="transmembrane region" description="Helical" evidence="8">
    <location>
        <begin position="697"/>
        <end position="717"/>
    </location>
</feature>
<evidence type="ECO:0000259" key="9">
    <source>
        <dbReference type="Pfam" id="PF02714"/>
    </source>
</evidence>
<feature type="compositionally biased region" description="Polar residues" evidence="7">
    <location>
        <begin position="1469"/>
        <end position="1483"/>
    </location>
</feature>
<accession>A0A8H4R9T1</accession>
<feature type="transmembrane region" description="Helical" evidence="8">
    <location>
        <begin position="195"/>
        <end position="214"/>
    </location>
</feature>
<dbReference type="Pfam" id="PF13967">
    <property type="entry name" value="RSN1_TM"/>
    <property type="match status" value="2"/>
</dbReference>
<dbReference type="Pfam" id="PF14703">
    <property type="entry name" value="PHM7_cyt"/>
    <property type="match status" value="1"/>
</dbReference>
<keyword evidence="5 8" id="KW-1133">Transmembrane helix</keyword>
<feature type="region of interest" description="Disordered" evidence="7">
    <location>
        <begin position="818"/>
        <end position="847"/>
    </location>
</feature>
<keyword evidence="3" id="KW-0813">Transport</keyword>
<evidence type="ECO:0000313" key="13">
    <source>
        <dbReference type="Proteomes" id="UP000566819"/>
    </source>
</evidence>
<dbReference type="EMBL" id="JAAMPI010001217">
    <property type="protein sequence ID" value="KAF4626135.1"/>
    <property type="molecule type" value="Genomic_DNA"/>
</dbReference>
<feature type="domain" description="CSC1/OSCA1-like N-terminal transmembrane" evidence="10">
    <location>
        <begin position="21"/>
        <end position="95"/>
    </location>
</feature>
<feature type="transmembrane region" description="Helical" evidence="8">
    <location>
        <begin position="114"/>
        <end position="139"/>
    </location>
</feature>
<evidence type="ECO:0000256" key="7">
    <source>
        <dbReference type="SAM" id="MobiDB-lite"/>
    </source>
</evidence>
<feature type="transmembrane region" description="Helical" evidence="8">
    <location>
        <begin position="446"/>
        <end position="479"/>
    </location>
</feature>
<feature type="region of interest" description="Disordered" evidence="7">
    <location>
        <begin position="1388"/>
        <end position="1411"/>
    </location>
</feature>
<dbReference type="InterPro" id="IPR036047">
    <property type="entry name" value="F-box-like_dom_sf"/>
</dbReference>
<evidence type="ECO:0000256" key="5">
    <source>
        <dbReference type="ARBA" id="ARBA00022989"/>
    </source>
</evidence>
<evidence type="ECO:0000256" key="8">
    <source>
        <dbReference type="SAM" id="Phobius"/>
    </source>
</evidence>
<feature type="transmembrane region" description="Helical" evidence="8">
    <location>
        <begin position="540"/>
        <end position="561"/>
    </location>
</feature>
<evidence type="ECO:0008006" key="14">
    <source>
        <dbReference type="Google" id="ProtNLM"/>
    </source>
</evidence>
<dbReference type="Proteomes" id="UP000566819">
    <property type="component" value="Unassembled WGS sequence"/>
</dbReference>
<dbReference type="OrthoDB" id="1689567at2759"/>
<protein>
    <recommendedName>
        <fullName evidence="14">F-box domain-containing protein</fullName>
    </recommendedName>
</protein>
<dbReference type="InterPro" id="IPR045122">
    <property type="entry name" value="Csc1-like"/>
</dbReference>
<feature type="compositionally biased region" description="Polar residues" evidence="7">
    <location>
        <begin position="307"/>
        <end position="316"/>
    </location>
</feature>
<comment type="subcellular location">
    <subcellularLocation>
        <location evidence="1">Membrane</location>
        <topology evidence="1">Multi-pass membrane protein</topology>
    </subcellularLocation>
</comment>
<evidence type="ECO:0000259" key="11">
    <source>
        <dbReference type="Pfam" id="PF14703"/>
    </source>
</evidence>
<feature type="region of interest" description="Disordered" evidence="7">
    <location>
        <begin position="959"/>
        <end position="983"/>
    </location>
</feature>
<feature type="region of interest" description="Disordered" evidence="7">
    <location>
        <begin position="307"/>
        <end position="332"/>
    </location>
</feature>
<reference evidence="12 13" key="1">
    <citation type="submission" date="2020-03" db="EMBL/GenBank/DDBJ databases">
        <title>Draft Genome Sequence of Cudoniella acicularis.</title>
        <authorList>
            <person name="Buettner E."/>
            <person name="Kellner H."/>
        </authorList>
    </citation>
    <scope>NUCLEOTIDE SEQUENCE [LARGE SCALE GENOMIC DNA]</scope>
    <source>
        <strain evidence="12 13">DSM 108380</strain>
    </source>
</reference>
<feature type="domain" description="CSC1/OSCA1-like N-terminal transmembrane" evidence="10">
    <location>
        <begin position="114"/>
        <end position="216"/>
    </location>
</feature>
<evidence type="ECO:0000256" key="4">
    <source>
        <dbReference type="ARBA" id="ARBA00022692"/>
    </source>
</evidence>